<gene>
    <name evidence="2" type="ORF">DGAL_LOCUS5635</name>
</gene>
<protein>
    <recommendedName>
        <fullName evidence="4">Methyltransferase-like protein 4</fullName>
    </recommendedName>
</protein>
<evidence type="ECO:0000313" key="3">
    <source>
        <dbReference type="Proteomes" id="UP000789390"/>
    </source>
</evidence>
<reference evidence="2" key="1">
    <citation type="submission" date="2021-11" db="EMBL/GenBank/DDBJ databases">
        <authorList>
            <person name="Schell T."/>
        </authorList>
    </citation>
    <scope>NUCLEOTIDE SEQUENCE</scope>
    <source>
        <strain evidence="2">M5</strain>
    </source>
</reference>
<dbReference type="InterPro" id="IPR007757">
    <property type="entry name" value="MT-A70-like"/>
</dbReference>
<accession>A0A8J2RHI6</accession>
<dbReference type="Pfam" id="PF05063">
    <property type="entry name" value="MT-A70"/>
    <property type="match status" value="1"/>
</dbReference>
<dbReference type="PROSITE" id="PS51143">
    <property type="entry name" value="MT_A70"/>
    <property type="match status" value="1"/>
</dbReference>
<evidence type="ECO:0008006" key="4">
    <source>
        <dbReference type="Google" id="ProtNLM"/>
    </source>
</evidence>
<dbReference type="GO" id="GO:0008168">
    <property type="term" value="F:methyltransferase activity"/>
    <property type="evidence" value="ECO:0007669"/>
    <property type="project" value="TreeGrafter"/>
</dbReference>
<dbReference type="EMBL" id="CAKKLH010000101">
    <property type="protein sequence ID" value="CAH0103101.1"/>
    <property type="molecule type" value="Genomic_DNA"/>
</dbReference>
<proteinExistence type="inferred from homology"/>
<keyword evidence="3" id="KW-1185">Reference proteome</keyword>
<dbReference type="OrthoDB" id="61116at2759"/>
<dbReference type="AlphaFoldDB" id="A0A8J2RHI6"/>
<dbReference type="SUPFAM" id="SSF53335">
    <property type="entry name" value="S-adenosyl-L-methionine-dependent methyltransferases"/>
    <property type="match status" value="1"/>
</dbReference>
<dbReference type="PANTHER" id="PTHR12829">
    <property type="entry name" value="N6-ADENOSINE-METHYLTRANSFERASE"/>
    <property type="match status" value="1"/>
</dbReference>
<comment type="similarity">
    <text evidence="1">Belongs to the MT-A70-like family.</text>
</comment>
<dbReference type="Proteomes" id="UP000789390">
    <property type="component" value="Unassembled WGS sequence"/>
</dbReference>
<dbReference type="InterPro" id="IPR029063">
    <property type="entry name" value="SAM-dependent_MTases_sf"/>
</dbReference>
<comment type="caution">
    <text evidence="2">The sequence shown here is derived from an EMBL/GenBank/DDBJ whole genome shotgun (WGS) entry which is preliminary data.</text>
</comment>
<organism evidence="2 3">
    <name type="scientific">Daphnia galeata</name>
    <dbReference type="NCBI Taxonomy" id="27404"/>
    <lineage>
        <taxon>Eukaryota</taxon>
        <taxon>Metazoa</taxon>
        <taxon>Ecdysozoa</taxon>
        <taxon>Arthropoda</taxon>
        <taxon>Crustacea</taxon>
        <taxon>Branchiopoda</taxon>
        <taxon>Diplostraca</taxon>
        <taxon>Cladocera</taxon>
        <taxon>Anomopoda</taxon>
        <taxon>Daphniidae</taxon>
        <taxon>Daphnia</taxon>
    </lineage>
</organism>
<dbReference type="GO" id="GO:0005634">
    <property type="term" value="C:nucleus"/>
    <property type="evidence" value="ECO:0007669"/>
    <property type="project" value="TreeGrafter"/>
</dbReference>
<name>A0A8J2RHI6_9CRUS</name>
<evidence type="ECO:0000313" key="2">
    <source>
        <dbReference type="EMBL" id="CAH0103101.1"/>
    </source>
</evidence>
<dbReference type="PANTHER" id="PTHR12829:SF4">
    <property type="entry name" value="N(6)-ADENINE-SPECIFIC METHYLTRANSFERASE METTL4"/>
    <property type="match status" value="1"/>
</dbReference>
<sequence length="365" mass="41293">MSILHQSESGYFLCHRGLSEEMCGRPYNRSLFDIRTPFLKDLEAVSIAQEMESGVSKKRKHKKNHEVKELPLEESFVLDFLSELSSFFQPPPTSLDFTMNNKPARNIVTKFLSSVPGLKIQDINLKMSCVNSSGQVIEKDIDGETFILPARSQFYKNDVGYLETLAESGRTFSLIVMDPPWTNRFVKRKRHAGSLNSYHSMGNDILATLPISKLCAEGALVAVWCTNSKNHLDYLTNTLLPLWNLTYVATWFWIKITKSGKFVCPWNGTSGKHPFERVILARKESTPSKRIEPIPDKRLLVSVPCAIHSFKPPLQKLLQPFLASDDDQGLELFARSLLPHTISLGNQVPLLQHASLFEAKNEQSK</sequence>
<evidence type="ECO:0000256" key="1">
    <source>
        <dbReference type="PROSITE-ProRule" id="PRU00489"/>
    </source>
</evidence>